<comment type="caution">
    <text evidence="1">The sequence shown here is derived from an EMBL/GenBank/DDBJ whole genome shotgun (WGS) entry which is preliminary data.</text>
</comment>
<protein>
    <submittedName>
        <fullName evidence="1">Uncharacterized protein</fullName>
    </submittedName>
</protein>
<reference evidence="1 2" key="1">
    <citation type="journal article" date="2022" name="New Phytol.">
        <title>Ecological generalism drives hyperdiversity of secondary metabolite gene clusters in xylarialean endophytes.</title>
        <authorList>
            <person name="Franco M.E.E."/>
            <person name="Wisecaver J.H."/>
            <person name="Arnold A.E."/>
            <person name="Ju Y.M."/>
            <person name="Slot J.C."/>
            <person name="Ahrendt S."/>
            <person name="Moore L.P."/>
            <person name="Eastman K.E."/>
            <person name="Scott K."/>
            <person name="Konkel Z."/>
            <person name="Mondo S.J."/>
            <person name="Kuo A."/>
            <person name="Hayes R.D."/>
            <person name="Haridas S."/>
            <person name="Andreopoulos B."/>
            <person name="Riley R."/>
            <person name="LaButti K."/>
            <person name="Pangilinan J."/>
            <person name="Lipzen A."/>
            <person name="Amirebrahimi M."/>
            <person name="Yan J."/>
            <person name="Adam C."/>
            <person name="Keymanesh K."/>
            <person name="Ng V."/>
            <person name="Louie K."/>
            <person name="Northen T."/>
            <person name="Drula E."/>
            <person name="Henrissat B."/>
            <person name="Hsieh H.M."/>
            <person name="Youens-Clark K."/>
            <person name="Lutzoni F."/>
            <person name="Miadlikowska J."/>
            <person name="Eastwood D.C."/>
            <person name="Hamelin R.C."/>
            <person name="Grigoriev I.V."/>
            <person name="U'Ren J.M."/>
        </authorList>
    </citation>
    <scope>NUCLEOTIDE SEQUENCE [LARGE SCALE GENOMIC DNA]</scope>
    <source>
        <strain evidence="1 2">CBS 119005</strain>
    </source>
</reference>
<evidence type="ECO:0000313" key="1">
    <source>
        <dbReference type="EMBL" id="KAI4866496.1"/>
    </source>
</evidence>
<accession>A0ACB9Z3X8</accession>
<sequence>MTVHMATDRAISPAFGGSTQENKPASGFTPLPPIRRTSTFDLVTRKKLGGDEEDSAPSPVGSSDSDIPPMPPMKEDVVYRNGNGQAPSQQPGGQAPAHLNPPQNFMQPPPQQHPAFANGSAHIPNGYTPGRGAAQLNGIQQQMYMGRGGPAGPQHLGQIHRQPNASPMHNNGQPFASQINSNPIQRFPPSGQWKLEESYLSEPLKNRPGASSPSQQQQQQQQQQQRPGYDPYDKETEDPTPPRIPRTRVRNNDIPPVSAERFRGLFAPNAPEQPQGFSSPQTGHPIFRSQTNEVGSQGEQGSRDVGLTKEMDVRVDEVSDSGVHGEEQPRRGSGFFGLNNRRNTGAEPGPQHPDQNLSIPRTSTWDHDDNKPASMKKRLSELRGMIKGVGNAKDGAKDDQPTKPSTSYSSRPSMQGPVRAHTGLPGQGPLNQPSPLSQPPVGMGRSSTNESGPAEYQHAHADDGHKKPGGGFLGGLFNKQGSKPLDPRQQPNQSTPPAAQRPPQQPMHPGQQFRPGQMVPQGQPYGPHPIYPPGQSFNGGQPGQGVRRPTLQGQLSPQENIQSPTSPQFLGTAQAVMIRRPSEITVSSQNQAGPQTNMRPSTGEDVDARNPHRQFGGDGNYSVSGALPVNPPHLSHQLSHRPSQERFDVAGSSVATRTTPNRKPVGSGFSRQDGSPATTTKFGDSEPLSASAEDERRLSGQLPSGQQSPTLGKLGHVRQTSLPSPGRSPMPSQPGQVTSSPAVGGAQLSPRGLPSPGNRQVLGQPPGAPQVQPGVPQPGPGPTGYLSSSSGPSPLPDSRHPQTWNPISTFSNQQRPGPPNQNLQGQQPPRPLGKKTGPAQAPKESAASKFLNAFKRGNKQSEHSQAHEKQRPPPGHQIPPHAMRPPQPGGPQPGMARPPISGPSPAGPLGPMSNLPQGSMQPGQGRGGQMLPPPGPSDRGPLPPSMMYGVRPGQPPLHMQPGVSHKPQQILGLPPPASGQQRRSSTRLEPQYDHVPIPRGYEAVHGYGNAGTLAPSPYNVGRPSPPPAPQQFQPLAPQGVPQQQWDLRTAHVQQTTGPYGRPPIQISPNQQGLPQSIQRHTDSESTTPTPSEQGTFLDMTPTPPLRQSHEEPRTDRQLMQNVPSHASHGQLSQQAPVGTQINLQHAQDLDTQTPSSSNWGSAPDSARNPPSQGKQNPLAQRGIIRAKPSDPNISPPSDSGEVPRSQPQHIATAMSNNPLPPQVIPSESPNAARPFSPTSPPSRQLPGVPNISPPIVQGPEERPGSAAAAGRLVSKMSAANEPPKNASLSPDIVANRAASVSPEPPGPRSSPYHQVSNNSLNINVDRANDVRADAEEDIYDATPRMNSSQAQDPAHENTKYAGSERGRPVVNGTAIVGGGVVTAAAAAFAGAAAIDAAGVQDSGSEESTTPPLQQRQIPMNMEPEEKILVDQPVELAAVNDDDGVPAMSATSYPGQEWNPYAAGEFGDWE</sequence>
<dbReference type="Proteomes" id="UP001497700">
    <property type="component" value="Unassembled WGS sequence"/>
</dbReference>
<gene>
    <name evidence="1" type="ORF">F4820DRAFT_447035</name>
</gene>
<dbReference type="EMBL" id="MU393458">
    <property type="protein sequence ID" value="KAI4866496.1"/>
    <property type="molecule type" value="Genomic_DNA"/>
</dbReference>
<keyword evidence="2" id="KW-1185">Reference proteome</keyword>
<evidence type="ECO:0000313" key="2">
    <source>
        <dbReference type="Proteomes" id="UP001497700"/>
    </source>
</evidence>
<name>A0ACB9Z3X8_9PEZI</name>
<proteinExistence type="predicted"/>
<organism evidence="1 2">
    <name type="scientific">Hypoxylon rubiginosum</name>
    <dbReference type="NCBI Taxonomy" id="110542"/>
    <lineage>
        <taxon>Eukaryota</taxon>
        <taxon>Fungi</taxon>
        <taxon>Dikarya</taxon>
        <taxon>Ascomycota</taxon>
        <taxon>Pezizomycotina</taxon>
        <taxon>Sordariomycetes</taxon>
        <taxon>Xylariomycetidae</taxon>
        <taxon>Xylariales</taxon>
        <taxon>Hypoxylaceae</taxon>
        <taxon>Hypoxylon</taxon>
    </lineage>
</organism>